<feature type="transmembrane region" description="Helical" evidence="1">
    <location>
        <begin position="43"/>
        <end position="69"/>
    </location>
</feature>
<evidence type="ECO:0000256" key="1">
    <source>
        <dbReference type="SAM" id="Phobius"/>
    </source>
</evidence>
<feature type="transmembrane region" description="Helical" evidence="1">
    <location>
        <begin position="12"/>
        <end position="36"/>
    </location>
</feature>
<organism evidence="2 3">
    <name type="scientific">Planotetraspora kaengkrachanensis</name>
    <dbReference type="NCBI Taxonomy" id="575193"/>
    <lineage>
        <taxon>Bacteria</taxon>
        <taxon>Bacillati</taxon>
        <taxon>Actinomycetota</taxon>
        <taxon>Actinomycetes</taxon>
        <taxon>Streptosporangiales</taxon>
        <taxon>Streptosporangiaceae</taxon>
        <taxon>Planotetraspora</taxon>
    </lineage>
</organism>
<comment type="caution">
    <text evidence="2">The sequence shown here is derived from an EMBL/GenBank/DDBJ whole genome shotgun (WGS) entry which is preliminary data.</text>
</comment>
<dbReference type="EMBL" id="BONV01000036">
    <property type="protein sequence ID" value="GIG83086.1"/>
    <property type="molecule type" value="Genomic_DNA"/>
</dbReference>
<keyword evidence="1" id="KW-1133">Transmembrane helix</keyword>
<name>A0A8J3PXQ9_9ACTN</name>
<evidence type="ECO:0000313" key="3">
    <source>
        <dbReference type="Proteomes" id="UP000630097"/>
    </source>
</evidence>
<keyword evidence="1" id="KW-0812">Transmembrane</keyword>
<dbReference type="Proteomes" id="UP000630097">
    <property type="component" value="Unassembled WGS sequence"/>
</dbReference>
<gene>
    <name evidence="2" type="ORF">Pka01_62130</name>
</gene>
<accession>A0A8J3PXQ9</accession>
<evidence type="ECO:0008006" key="4">
    <source>
        <dbReference type="Google" id="ProtNLM"/>
    </source>
</evidence>
<reference evidence="2 3" key="1">
    <citation type="submission" date="2021-01" db="EMBL/GenBank/DDBJ databases">
        <title>Whole genome shotgun sequence of Planotetraspora kaengkrachanensis NBRC 104272.</title>
        <authorList>
            <person name="Komaki H."/>
            <person name="Tamura T."/>
        </authorList>
    </citation>
    <scope>NUCLEOTIDE SEQUENCE [LARGE SCALE GENOMIC DNA]</scope>
    <source>
        <strain evidence="2 3">NBRC 104272</strain>
    </source>
</reference>
<feature type="transmembrane region" description="Helical" evidence="1">
    <location>
        <begin position="141"/>
        <end position="159"/>
    </location>
</feature>
<keyword evidence="3" id="KW-1185">Reference proteome</keyword>
<keyword evidence="1" id="KW-0472">Membrane</keyword>
<proteinExistence type="predicted"/>
<protein>
    <recommendedName>
        <fullName evidence="4">DUF3592 domain-containing protein</fullName>
    </recommendedName>
</protein>
<evidence type="ECO:0000313" key="2">
    <source>
        <dbReference type="EMBL" id="GIG83086.1"/>
    </source>
</evidence>
<sequence>MALATGYAWGLWPGAVGMVVLVVVGLVAIGVWMFVTEFSDFRLIAYASCVTMAVAYIAAFGGLSVWILAARGVETSCSVTSREPWGAIEDSSSEMRLSCADDSRQVYRGGTLEIGERIDIVYDPDHTIMSLRAGEVSAAPIYTWVVAVALGGTVLLRLVEAVGGEDRGLPW</sequence>
<dbReference type="AlphaFoldDB" id="A0A8J3PXQ9"/>